<feature type="compositionally biased region" description="Basic and acidic residues" evidence="1">
    <location>
        <begin position="11"/>
        <end position="23"/>
    </location>
</feature>
<sequence>MTRMSLNETVTLEHSETDSKQESVESSSNYFYLNGGKIRKNDPQDTNCQTDSVFRNPNSIESFTAPSPAGSFNDQFDTNTPATTPLSVDDNSDTNNQESNSNSQASFQVNKLSQAFDNPNFRFRRHSSQSSLNLPLNLQINNNNSSATNLVSPLTMTGSFSNLSSSSNPERVCSSPISSLKMSSRVCQIKIDEGIEPHLSREIKSERETQNTLKLKSSCDELVINSDDHGLEGFGFDREQNRTNSPNFFGSSGSSSTFKRYRTFSESQNNQNGQANNQGSMPSPSISSFQSYSNSSSPTGFVMNNNNQQSNSNPGLLRCFSPSTTLTNQNYFSQSPSPTRKLFVTRRSMSPVPCSLRPSSFNQSGLVNNKRKISDVDQTDSNSPVTFHSPKRSLVDQEFVQPLLIFTNSNSNASRALNRSAASSPSPSPFNQNPHSPSTTLMQNDKNNLRNQKFDEDSNKYTFIPIQLPPPCSSPGLAQPSNQKKTQVLPNQSNFSCDSPVNFSPSVSSNVSNSINGGKPDSGYQSSAQNNSDSEFCT</sequence>
<evidence type="ECO:0000313" key="3">
    <source>
        <dbReference type="Proteomes" id="UP000276133"/>
    </source>
</evidence>
<keyword evidence="3" id="KW-1185">Reference proteome</keyword>
<gene>
    <name evidence="2" type="ORF">BpHYR1_051100</name>
</gene>
<feature type="compositionally biased region" description="Polar residues" evidence="1">
    <location>
        <begin position="523"/>
        <end position="538"/>
    </location>
</feature>
<accession>A0A3M7S2B2</accession>
<feature type="compositionally biased region" description="Low complexity" evidence="1">
    <location>
        <begin position="268"/>
        <end position="313"/>
    </location>
</feature>
<feature type="compositionally biased region" description="Polar residues" evidence="1">
    <location>
        <begin position="1"/>
        <end position="10"/>
    </location>
</feature>
<evidence type="ECO:0000256" key="1">
    <source>
        <dbReference type="SAM" id="MobiDB-lite"/>
    </source>
</evidence>
<protein>
    <submittedName>
        <fullName evidence="2">Uncharacterized protein</fullName>
    </submittedName>
</protein>
<name>A0A3M7S2B2_BRAPC</name>
<evidence type="ECO:0000313" key="2">
    <source>
        <dbReference type="EMBL" id="RNA29936.1"/>
    </source>
</evidence>
<dbReference type="OrthoDB" id="10036177at2759"/>
<feature type="compositionally biased region" description="Low complexity" evidence="1">
    <location>
        <begin position="499"/>
        <end position="514"/>
    </location>
</feature>
<dbReference type="Proteomes" id="UP000276133">
    <property type="component" value="Unassembled WGS sequence"/>
</dbReference>
<proteinExistence type="predicted"/>
<feature type="compositionally biased region" description="Low complexity" evidence="1">
    <location>
        <begin position="93"/>
        <end position="105"/>
    </location>
</feature>
<feature type="region of interest" description="Disordered" evidence="1">
    <location>
        <begin position="466"/>
        <end position="538"/>
    </location>
</feature>
<feature type="region of interest" description="Disordered" evidence="1">
    <location>
        <begin position="1"/>
        <end position="105"/>
    </location>
</feature>
<feature type="compositionally biased region" description="Low complexity" evidence="1">
    <location>
        <begin position="243"/>
        <end position="257"/>
    </location>
</feature>
<organism evidence="2 3">
    <name type="scientific">Brachionus plicatilis</name>
    <name type="common">Marine rotifer</name>
    <name type="synonym">Brachionus muelleri</name>
    <dbReference type="NCBI Taxonomy" id="10195"/>
    <lineage>
        <taxon>Eukaryota</taxon>
        <taxon>Metazoa</taxon>
        <taxon>Spiralia</taxon>
        <taxon>Gnathifera</taxon>
        <taxon>Rotifera</taxon>
        <taxon>Eurotatoria</taxon>
        <taxon>Monogononta</taxon>
        <taxon>Pseudotrocha</taxon>
        <taxon>Ploima</taxon>
        <taxon>Brachionidae</taxon>
        <taxon>Brachionus</taxon>
    </lineage>
</organism>
<feature type="region of interest" description="Disordered" evidence="1">
    <location>
        <begin position="354"/>
        <end position="389"/>
    </location>
</feature>
<dbReference type="AlphaFoldDB" id="A0A3M7S2B2"/>
<dbReference type="EMBL" id="REGN01002149">
    <property type="protein sequence ID" value="RNA29936.1"/>
    <property type="molecule type" value="Genomic_DNA"/>
</dbReference>
<feature type="compositionally biased region" description="Low complexity" evidence="1">
    <location>
        <begin position="416"/>
        <end position="438"/>
    </location>
</feature>
<feature type="compositionally biased region" description="Polar residues" evidence="1">
    <location>
        <begin position="479"/>
        <end position="497"/>
    </location>
</feature>
<feature type="region of interest" description="Disordered" evidence="1">
    <location>
        <begin position="416"/>
        <end position="444"/>
    </location>
</feature>
<feature type="compositionally biased region" description="Polar residues" evidence="1">
    <location>
        <begin position="44"/>
        <end position="86"/>
    </location>
</feature>
<feature type="region of interest" description="Disordered" evidence="1">
    <location>
        <begin position="234"/>
        <end position="317"/>
    </location>
</feature>
<reference evidence="2 3" key="1">
    <citation type="journal article" date="2018" name="Sci. Rep.">
        <title>Genomic signatures of local adaptation to the degree of environmental predictability in rotifers.</title>
        <authorList>
            <person name="Franch-Gras L."/>
            <person name="Hahn C."/>
            <person name="Garcia-Roger E.M."/>
            <person name="Carmona M.J."/>
            <person name="Serra M."/>
            <person name="Gomez A."/>
        </authorList>
    </citation>
    <scope>NUCLEOTIDE SEQUENCE [LARGE SCALE GENOMIC DNA]</scope>
    <source>
        <strain evidence="2">HYR1</strain>
    </source>
</reference>
<comment type="caution">
    <text evidence="2">The sequence shown here is derived from an EMBL/GenBank/DDBJ whole genome shotgun (WGS) entry which is preliminary data.</text>
</comment>
<feature type="compositionally biased region" description="Polar residues" evidence="1">
    <location>
        <begin position="357"/>
        <end position="367"/>
    </location>
</feature>